<dbReference type="InterPro" id="IPR043128">
    <property type="entry name" value="Rev_trsase/Diguanyl_cyclase"/>
</dbReference>
<comment type="caution">
    <text evidence="2">The sequence shown here is derived from an EMBL/GenBank/DDBJ whole genome shotgun (WGS) entry which is preliminary data.</text>
</comment>
<dbReference type="Gene3D" id="3.30.70.270">
    <property type="match status" value="1"/>
</dbReference>
<dbReference type="InterPro" id="IPR052055">
    <property type="entry name" value="Hepadnavirus_pol/RT"/>
</dbReference>
<gene>
    <name evidence="2" type="ORF">EZS28_006536</name>
</gene>
<evidence type="ECO:0000259" key="1">
    <source>
        <dbReference type="Pfam" id="PF00078"/>
    </source>
</evidence>
<dbReference type="InterPro" id="IPR043502">
    <property type="entry name" value="DNA/RNA_pol_sf"/>
</dbReference>
<dbReference type="AlphaFoldDB" id="A0A5J4WSP1"/>
<dbReference type="Proteomes" id="UP000324800">
    <property type="component" value="Unassembled WGS sequence"/>
</dbReference>
<evidence type="ECO:0000313" key="2">
    <source>
        <dbReference type="EMBL" id="KAA6397940.1"/>
    </source>
</evidence>
<evidence type="ECO:0000313" key="3">
    <source>
        <dbReference type="Proteomes" id="UP000324800"/>
    </source>
</evidence>
<accession>A0A5J4WSP1</accession>
<dbReference type="InterPro" id="IPR000477">
    <property type="entry name" value="RT_dom"/>
</dbReference>
<dbReference type="Pfam" id="PF00078">
    <property type="entry name" value="RVT_1"/>
    <property type="match status" value="1"/>
</dbReference>
<name>A0A5J4WSP1_9EUKA</name>
<dbReference type="PANTHER" id="PTHR33050:SF7">
    <property type="entry name" value="RIBONUCLEASE H"/>
    <property type="match status" value="1"/>
</dbReference>
<dbReference type="PANTHER" id="PTHR33050">
    <property type="entry name" value="REVERSE TRANSCRIPTASE DOMAIN-CONTAINING PROTEIN"/>
    <property type="match status" value="1"/>
</dbReference>
<reference evidence="2 3" key="1">
    <citation type="submission" date="2019-03" db="EMBL/GenBank/DDBJ databases">
        <title>Single cell metagenomics reveals metabolic interactions within the superorganism composed of flagellate Streblomastix strix and complex community of Bacteroidetes bacteria on its surface.</title>
        <authorList>
            <person name="Treitli S.C."/>
            <person name="Kolisko M."/>
            <person name="Husnik F."/>
            <person name="Keeling P."/>
            <person name="Hampl V."/>
        </authorList>
    </citation>
    <scope>NUCLEOTIDE SEQUENCE [LARGE SCALE GENOMIC DNA]</scope>
    <source>
        <strain evidence="2">ST1C</strain>
    </source>
</reference>
<dbReference type="EMBL" id="SNRW01001069">
    <property type="protein sequence ID" value="KAA6397940.1"/>
    <property type="molecule type" value="Genomic_DNA"/>
</dbReference>
<sequence>MRFGIKNDSLVFHKLMKPVTQFIRTSVQIRCLSYSDDSVFFNNSKEELQLKIPKILQILADFGWKISKEKSILTPQQQIEFLEWKLDLKNNQLSMTKERRAEKLCLLEKWRRTIEKNQIVRIKLVASLIGKLNFLRTQLRRGGIYLRKLNKQKDLVSMNRGWNSRKWISKQTLGEIHWWRKTVLNNYPTHLTFKEPEAVLTTDASETQWGGTLQLIKTGQTIRFAGIWCSNPKWKLTSSNQRELAAILLGIQSIVKNFEVGVVQSLRIQSDNSKAIFDLSRGAAAQAL</sequence>
<protein>
    <recommendedName>
        <fullName evidence="1">Reverse transcriptase domain-containing protein</fullName>
    </recommendedName>
</protein>
<proteinExistence type="predicted"/>
<feature type="domain" description="Reverse transcriptase" evidence="1">
    <location>
        <begin position="1"/>
        <end position="82"/>
    </location>
</feature>
<organism evidence="2 3">
    <name type="scientific">Streblomastix strix</name>
    <dbReference type="NCBI Taxonomy" id="222440"/>
    <lineage>
        <taxon>Eukaryota</taxon>
        <taxon>Metamonada</taxon>
        <taxon>Preaxostyla</taxon>
        <taxon>Oxymonadida</taxon>
        <taxon>Streblomastigidae</taxon>
        <taxon>Streblomastix</taxon>
    </lineage>
</organism>
<dbReference type="SUPFAM" id="SSF56672">
    <property type="entry name" value="DNA/RNA polymerases"/>
    <property type="match status" value="1"/>
</dbReference>